<evidence type="ECO:0000256" key="3">
    <source>
        <dbReference type="SAM" id="SignalP"/>
    </source>
</evidence>
<dbReference type="GO" id="GO:0004190">
    <property type="term" value="F:aspartic-type endopeptidase activity"/>
    <property type="evidence" value="ECO:0007669"/>
    <property type="project" value="InterPro"/>
</dbReference>
<proteinExistence type="inferred from homology"/>
<feature type="chain" id="PRO_5037724552" evidence="3">
    <location>
        <begin position="16"/>
        <end position="322"/>
    </location>
</feature>
<dbReference type="GO" id="GO:0006508">
    <property type="term" value="P:proteolysis"/>
    <property type="evidence" value="ECO:0007669"/>
    <property type="project" value="InterPro"/>
</dbReference>
<evidence type="ECO:0000256" key="2">
    <source>
        <dbReference type="PIRSR" id="PIRSR601461-1"/>
    </source>
</evidence>
<dbReference type="WBParaSite" id="ACRNAN_scaffold10021.g13745.t1">
    <property type="protein sequence ID" value="ACRNAN_scaffold10021.g13745.t1"/>
    <property type="gene ID" value="ACRNAN_scaffold10021.g13745"/>
</dbReference>
<dbReference type="SUPFAM" id="SSF50630">
    <property type="entry name" value="Acid proteases"/>
    <property type="match status" value="1"/>
</dbReference>
<evidence type="ECO:0000259" key="4">
    <source>
        <dbReference type="PROSITE" id="PS51767"/>
    </source>
</evidence>
<dbReference type="Proteomes" id="UP000887540">
    <property type="component" value="Unplaced"/>
</dbReference>
<accession>A0A914CEH2</accession>
<dbReference type="PROSITE" id="PS51767">
    <property type="entry name" value="PEPTIDASE_A1"/>
    <property type="match status" value="1"/>
</dbReference>
<feature type="domain" description="Peptidase A1" evidence="4">
    <location>
        <begin position="33"/>
        <end position="322"/>
    </location>
</feature>
<name>A0A914CEH2_9BILA</name>
<evidence type="ECO:0000313" key="6">
    <source>
        <dbReference type="WBParaSite" id="ACRNAN_scaffold10021.g13745.t1"/>
    </source>
</evidence>
<keyword evidence="5" id="KW-1185">Reference proteome</keyword>
<protein>
    <submittedName>
        <fullName evidence="6">Peptidase A1 domain-containing protein</fullName>
    </submittedName>
</protein>
<evidence type="ECO:0000256" key="1">
    <source>
        <dbReference type="ARBA" id="ARBA00007447"/>
    </source>
</evidence>
<feature type="active site" evidence="2">
    <location>
        <position position="51"/>
    </location>
</feature>
<evidence type="ECO:0000313" key="5">
    <source>
        <dbReference type="Proteomes" id="UP000887540"/>
    </source>
</evidence>
<dbReference type="InterPro" id="IPR033121">
    <property type="entry name" value="PEPTIDASE_A1"/>
</dbReference>
<organism evidence="5 6">
    <name type="scientific">Acrobeloides nanus</name>
    <dbReference type="NCBI Taxonomy" id="290746"/>
    <lineage>
        <taxon>Eukaryota</taxon>
        <taxon>Metazoa</taxon>
        <taxon>Ecdysozoa</taxon>
        <taxon>Nematoda</taxon>
        <taxon>Chromadorea</taxon>
        <taxon>Rhabditida</taxon>
        <taxon>Tylenchina</taxon>
        <taxon>Cephalobomorpha</taxon>
        <taxon>Cephaloboidea</taxon>
        <taxon>Cephalobidae</taxon>
        <taxon>Acrobeloides</taxon>
    </lineage>
</organism>
<dbReference type="InterPro" id="IPR034164">
    <property type="entry name" value="Pepsin-like_dom"/>
</dbReference>
<dbReference type="Pfam" id="PF00026">
    <property type="entry name" value="Asp"/>
    <property type="match status" value="1"/>
</dbReference>
<keyword evidence="3" id="KW-0732">Signal</keyword>
<feature type="active site" evidence="2">
    <location>
        <position position="228"/>
    </location>
</feature>
<sequence length="322" mass="34713">MKLLWTLILLGLTSAAPTKKIIQNTIGSIPGLYVVNVTIGTPNQQFLVQLDTYNNGLFVQDKSCGYCNHTFDSSKSSTYKFLNQNTSLGGNNYIIGQDIINLGLSPNLLPIPNTIIEQDAMPLYYADGLLGLGLQHDGGFGFIGNNLPILVNAYNQGVVDQPIYTIYLRKNIQNGDAGVITYGGVDSINCGSVIAYQPLAKYDDYVIAFSGISYGSYANSSTYTTLVDSTSVSIGGPPSVIANMAKVVGAIPDEGYLFYQVDCDKKIPSFTFTIGGKQYTVDSNQQLGPKNATSNMCPFAKSYCNIYDPGNKRLGFALPKGQ</sequence>
<dbReference type="Gene3D" id="2.40.70.10">
    <property type="entry name" value="Acid Proteases"/>
    <property type="match status" value="2"/>
</dbReference>
<dbReference type="CDD" id="cd05471">
    <property type="entry name" value="pepsin_like"/>
    <property type="match status" value="1"/>
</dbReference>
<comment type="similarity">
    <text evidence="1">Belongs to the peptidase A1 family.</text>
</comment>
<reference evidence="6" key="1">
    <citation type="submission" date="2022-11" db="UniProtKB">
        <authorList>
            <consortium name="WormBaseParasite"/>
        </authorList>
    </citation>
    <scope>IDENTIFICATION</scope>
</reference>
<dbReference type="AlphaFoldDB" id="A0A914CEH2"/>
<feature type="signal peptide" evidence="3">
    <location>
        <begin position="1"/>
        <end position="15"/>
    </location>
</feature>
<dbReference type="PANTHER" id="PTHR47966:SF45">
    <property type="entry name" value="PEPTIDASE A1 DOMAIN-CONTAINING PROTEIN"/>
    <property type="match status" value="1"/>
</dbReference>
<dbReference type="PANTHER" id="PTHR47966">
    <property type="entry name" value="BETA-SITE APP-CLEAVING ENZYME, ISOFORM A-RELATED"/>
    <property type="match status" value="1"/>
</dbReference>
<dbReference type="GO" id="GO:0005764">
    <property type="term" value="C:lysosome"/>
    <property type="evidence" value="ECO:0007669"/>
    <property type="project" value="TreeGrafter"/>
</dbReference>
<dbReference type="InterPro" id="IPR021109">
    <property type="entry name" value="Peptidase_aspartic_dom_sf"/>
</dbReference>
<dbReference type="InterPro" id="IPR001461">
    <property type="entry name" value="Aspartic_peptidase_A1"/>
</dbReference>